<reference evidence="1 2" key="1">
    <citation type="submission" date="2024-07" db="EMBL/GenBank/DDBJ databases">
        <title>Section-level genome sequencing and comparative genomics of Aspergillus sections Usti and Cavernicolus.</title>
        <authorList>
            <consortium name="Lawrence Berkeley National Laboratory"/>
            <person name="Nybo J.L."/>
            <person name="Vesth T.C."/>
            <person name="Theobald S."/>
            <person name="Frisvad J.C."/>
            <person name="Larsen T.O."/>
            <person name="Kjaerboelling I."/>
            <person name="Rothschild-Mancinelli K."/>
            <person name="Lyhne E.K."/>
            <person name="Kogle M.E."/>
            <person name="Barry K."/>
            <person name="Clum A."/>
            <person name="Na H."/>
            <person name="Ledsgaard L."/>
            <person name="Lin J."/>
            <person name="Lipzen A."/>
            <person name="Kuo A."/>
            <person name="Riley R."/>
            <person name="Mondo S."/>
            <person name="LaButti K."/>
            <person name="Haridas S."/>
            <person name="Pangalinan J."/>
            <person name="Salamov A.A."/>
            <person name="Simmons B.A."/>
            <person name="Magnuson J.K."/>
            <person name="Chen J."/>
            <person name="Drula E."/>
            <person name="Henrissat B."/>
            <person name="Wiebenga A."/>
            <person name="Lubbers R.J."/>
            <person name="Gomes A.C."/>
            <person name="Makela M.R."/>
            <person name="Stajich J."/>
            <person name="Grigoriev I.V."/>
            <person name="Mortensen U.H."/>
            <person name="De vries R.P."/>
            <person name="Baker S.E."/>
            <person name="Andersen M.R."/>
        </authorList>
    </citation>
    <scope>NUCLEOTIDE SEQUENCE [LARGE SCALE GENOMIC DNA]</scope>
    <source>
        <strain evidence="1 2">CBS 600.67</strain>
    </source>
</reference>
<dbReference type="Proteomes" id="UP001610335">
    <property type="component" value="Unassembled WGS sequence"/>
</dbReference>
<protein>
    <submittedName>
        <fullName evidence="1">Uncharacterized protein</fullName>
    </submittedName>
</protein>
<gene>
    <name evidence="1" type="ORF">BDW59DRAFT_145130</name>
</gene>
<dbReference type="EMBL" id="JBFXLS010000030">
    <property type="protein sequence ID" value="KAL2826402.1"/>
    <property type="molecule type" value="Genomic_DNA"/>
</dbReference>
<keyword evidence="2" id="KW-1185">Reference proteome</keyword>
<evidence type="ECO:0000313" key="2">
    <source>
        <dbReference type="Proteomes" id="UP001610335"/>
    </source>
</evidence>
<accession>A0ABR4IF87</accession>
<comment type="caution">
    <text evidence="1">The sequence shown here is derived from an EMBL/GenBank/DDBJ whole genome shotgun (WGS) entry which is preliminary data.</text>
</comment>
<sequence>MVPKGRDVAQISAASCQCATEMCSEGLWVIEVARQLLQIAIAGLPLECWSVSDLAVSPTITITYQ</sequence>
<evidence type="ECO:0000313" key="1">
    <source>
        <dbReference type="EMBL" id="KAL2826402.1"/>
    </source>
</evidence>
<organism evidence="1 2">
    <name type="scientific">Aspergillus cavernicola</name>
    <dbReference type="NCBI Taxonomy" id="176166"/>
    <lineage>
        <taxon>Eukaryota</taxon>
        <taxon>Fungi</taxon>
        <taxon>Dikarya</taxon>
        <taxon>Ascomycota</taxon>
        <taxon>Pezizomycotina</taxon>
        <taxon>Eurotiomycetes</taxon>
        <taxon>Eurotiomycetidae</taxon>
        <taxon>Eurotiales</taxon>
        <taxon>Aspergillaceae</taxon>
        <taxon>Aspergillus</taxon>
        <taxon>Aspergillus subgen. Nidulantes</taxon>
    </lineage>
</organism>
<proteinExistence type="predicted"/>
<name>A0ABR4IF87_9EURO</name>